<evidence type="ECO:0000313" key="1">
    <source>
        <dbReference type="EMBL" id="OOL19600.1"/>
    </source>
</evidence>
<dbReference type="Pfam" id="PF06258">
    <property type="entry name" value="Mito_fiss_Elm1"/>
    <property type="match status" value="1"/>
</dbReference>
<accession>A0A1S8GRD5</accession>
<proteinExistence type="predicted"/>
<evidence type="ECO:0008006" key="3">
    <source>
        <dbReference type="Google" id="ProtNLM"/>
    </source>
</evidence>
<dbReference type="OrthoDB" id="272235at2"/>
<comment type="caution">
    <text evidence="1">The sequence shown here is derived from an EMBL/GenBank/DDBJ whole genome shotgun (WGS) entry which is preliminary data.</text>
</comment>
<dbReference type="PANTHER" id="PTHR33986:SF15">
    <property type="entry name" value="MITOCHONDRIAL FISSION PROTEIN ELM1"/>
    <property type="match status" value="1"/>
</dbReference>
<keyword evidence="2" id="KW-1185">Reference proteome</keyword>
<reference evidence="1 2" key="1">
    <citation type="journal article" date="2016" name="PLoS ONE">
        <title>Whole-Genome Sequence Analysis of Bombella intestini LMG 28161T, a Novel Acetic Acid Bacterium Isolated from the Crop of a Red-Tailed Bumble Bee, Bombus lapidarius.</title>
        <authorList>
            <person name="Li L."/>
            <person name="Illeghems K."/>
            <person name="Van Kerrebroeck S."/>
            <person name="Borremans W."/>
            <person name="Cleenwerck I."/>
            <person name="Smagghe G."/>
            <person name="De Vuyst L."/>
            <person name="Vandamme P."/>
        </authorList>
    </citation>
    <scope>NUCLEOTIDE SEQUENCE [LARGE SCALE GENOMIC DNA]</scope>
    <source>
        <strain evidence="1 2">R-52487</strain>
    </source>
</reference>
<organism evidence="1 2">
    <name type="scientific">Bombella intestini</name>
    <dbReference type="NCBI Taxonomy" id="1539051"/>
    <lineage>
        <taxon>Bacteria</taxon>
        <taxon>Pseudomonadati</taxon>
        <taxon>Pseudomonadota</taxon>
        <taxon>Alphaproteobacteria</taxon>
        <taxon>Acetobacterales</taxon>
        <taxon>Acetobacteraceae</taxon>
        <taxon>Bombella</taxon>
    </lineage>
</organism>
<evidence type="ECO:0000313" key="2">
    <source>
        <dbReference type="Proteomes" id="UP000200980"/>
    </source>
</evidence>
<dbReference type="RefSeq" id="WP_077395412.1">
    <property type="nucleotide sequence ID" value="NZ_JATM01000001.1"/>
</dbReference>
<dbReference type="InterPro" id="IPR009367">
    <property type="entry name" value="Elm1-like"/>
</dbReference>
<gene>
    <name evidence="1" type="ORF">AL01_01040</name>
</gene>
<dbReference type="PANTHER" id="PTHR33986">
    <property type="entry name" value="OS02G0535700 PROTEIN"/>
    <property type="match status" value="1"/>
</dbReference>
<protein>
    <recommendedName>
        <fullName evidence="3">Nucleoside-diphosphate sugar epimerase</fullName>
    </recommendedName>
</protein>
<dbReference type="AlphaFoldDB" id="A0A1S8GRD5"/>
<dbReference type="EMBL" id="JATM01000001">
    <property type="protein sequence ID" value="OOL19600.1"/>
    <property type="molecule type" value="Genomic_DNA"/>
</dbReference>
<name>A0A1S8GRD5_9PROT</name>
<dbReference type="STRING" id="1539051.AL01_01040"/>
<sequence>MHAAIIAEDFAGMRSQGRGLAERAGFSWAFHPVVINKEKLVSRLPVRFWPHALGLFAPFNLAPSTRLIISVGGKGAVAGAALGKHYGLPVVQIQHPRAKLSPFALVVASQHDRLVGPNVLSVRTAMHDATPARLDQAVGQWQECIRAGAQQVLGVLIGGSNGRYRLEEAEAVALSDELAAFMRLTNARCVLTPSRRTSRRALAVFQERLAPLGAVVMEGDGGENPYMGVLACSDVLAVTQDSVSMMSEAVATEKPVCILPLKGRSSRIERFVTILEKAGRVQSSLRNISFMPCERLDDTTLAADEIHHRIQFSQEG</sequence>
<dbReference type="Proteomes" id="UP000200980">
    <property type="component" value="Unassembled WGS sequence"/>
</dbReference>